<reference evidence="1" key="1">
    <citation type="journal article" date="2021" name="Proc. Natl. Acad. Sci. U.S.A.">
        <title>A Catalog of Tens of Thousands of Viruses from Human Metagenomes Reveals Hidden Associations with Chronic Diseases.</title>
        <authorList>
            <person name="Tisza M.J."/>
            <person name="Buck C.B."/>
        </authorList>
    </citation>
    <scope>NUCLEOTIDE SEQUENCE</scope>
    <source>
        <strain evidence="1">CtnsL8</strain>
    </source>
</reference>
<evidence type="ECO:0000313" key="1">
    <source>
        <dbReference type="EMBL" id="DAE08280.1"/>
    </source>
</evidence>
<protein>
    <submittedName>
        <fullName evidence="1">Uncharacterized protein</fullName>
    </submittedName>
</protein>
<name>A0A8S5PND2_9CAUD</name>
<accession>A0A8S5PND2</accession>
<sequence length="119" mass="13536">MIMYTNTSCTLYLKSNGYKKVFIDKCFLTKTSIASMNKQGRTYDESAFCMFDGHTDLQFTKGKDLLIEGDCAIEIDTTDARKQSESMDKLVKAGAFTIMLADYKKYGSKSMQHWEVSCK</sequence>
<dbReference type="EMBL" id="BK015467">
    <property type="protein sequence ID" value="DAE08280.1"/>
    <property type="molecule type" value="Genomic_DNA"/>
</dbReference>
<organism evidence="1">
    <name type="scientific">Siphoviridae sp. ctnsL8</name>
    <dbReference type="NCBI Taxonomy" id="2825666"/>
    <lineage>
        <taxon>Viruses</taxon>
        <taxon>Duplodnaviria</taxon>
        <taxon>Heunggongvirae</taxon>
        <taxon>Uroviricota</taxon>
        <taxon>Caudoviricetes</taxon>
    </lineage>
</organism>
<proteinExistence type="predicted"/>